<dbReference type="EMBL" id="GECZ01028493">
    <property type="protein sequence ID" value="JAS41276.1"/>
    <property type="molecule type" value="Transcribed_RNA"/>
</dbReference>
<accession>A0A1B6ETJ0</accession>
<organism evidence="1">
    <name type="scientific">Cuerna arida</name>
    <dbReference type="NCBI Taxonomy" id="1464854"/>
    <lineage>
        <taxon>Eukaryota</taxon>
        <taxon>Metazoa</taxon>
        <taxon>Ecdysozoa</taxon>
        <taxon>Arthropoda</taxon>
        <taxon>Hexapoda</taxon>
        <taxon>Insecta</taxon>
        <taxon>Pterygota</taxon>
        <taxon>Neoptera</taxon>
        <taxon>Paraneoptera</taxon>
        <taxon>Hemiptera</taxon>
        <taxon>Auchenorrhyncha</taxon>
        <taxon>Membracoidea</taxon>
        <taxon>Cicadellidae</taxon>
        <taxon>Cicadellinae</taxon>
        <taxon>Proconiini</taxon>
        <taxon>Cuerna</taxon>
    </lineage>
</organism>
<name>A0A1B6ETJ0_9HEMI</name>
<feature type="non-terminal residue" evidence="1">
    <location>
        <position position="108"/>
    </location>
</feature>
<sequence>IILFCIHNTLTYGIDPITILFILEKSRVIQAASLVSLYCLVNFVPRLLNDLSHFCSHAPSLLLLLRGGGGTRTRRPSTGSWSRYRWLFTPSKCDAGLHHSLSTTGYLT</sequence>
<feature type="non-terminal residue" evidence="1">
    <location>
        <position position="1"/>
    </location>
</feature>
<protein>
    <submittedName>
        <fullName evidence="1">Uncharacterized protein</fullName>
    </submittedName>
</protein>
<proteinExistence type="predicted"/>
<reference evidence="1" key="1">
    <citation type="submission" date="2015-11" db="EMBL/GenBank/DDBJ databases">
        <title>De novo transcriptome assembly of four potential Pierce s Disease insect vectors from Arizona vineyards.</title>
        <authorList>
            <person name="Tassone E.E."/>
        </authorList>
    </citation>
    <scope>NUCLEOTIDE SEQUENCE</scope>
</reference>
<dbReference type="AlphaFoldDB" id="A0A1B6ETJ0"/>
<evidence type="ECO:0000313" key="1">
    <source>
        <dbReference type="EMBL" id="JAS41276.1"/>
    </source>
</evidence>
<gene>
    <name evidence="1" type="ORF">g.33581</name>
</gene>